<sequence length="461" mass="52554">MAAKITKIGITSDKISGRGGIALFLAYVDNIGLYALISNHIRPLLVLGLKGLGLEQFLKQIFAFFIDGTDSAISGFDKKKKDEGYAAVLENDLDQQASSHQIKRFFLKMALIPNSVFNFILHELFIWRLKMVSPKIIILGIDTMVLNNDDADKREGCEPTYKKKKGFQPLHLCWGPFLIDVLFRKGSAHSNHGTDYSDRVTAVVNLIRTRYNPDVPIVLCADSGFADQKAYHVFESLLHVSYITTGKLYPEVKDYVRELQVENFNELSKNNAIWKYTEFGHMLKSWSKVRRCIFTKLERDQKGQSILEFAKPDSIIFTNIGLGGRSDEYLKKAGMGSYFQTEKIIETSHQRGADELIHRSIKELATKEQLPFKSFSMNQSYYLLLVITHFMFEAHKQDVTVGVIPVTSYPNTYRRKIIDIAVKVTSSARSVCLRFTQTIFDTINIVDLWAKCQNPENRIMT</sequence>
<dbReference type="EMBL" id="UOFL01000055">
    <property type="protein sequence ID" value="VAW74221.1"/>
    <property type="molecule type" value="Genomic_DNA"/>
</dbReference>
<reference evidence="2" key="1">
    <citation type="submission" date="2018-06" db="EMBL/GenBank/DDBJ databases">
        <authorList>
            <person name="Zhirakovskaya E."/>
        </authorList>
    </citation>
    <scope>NUCLEOTIDE SEQUENCE</scope>
</reference>
<dbReference type="NCBIfam" id="NF033539">
    <property type="entry name" value="transpos_IS1380"/>
    <property type="match status" value="1"/>
</dbReference>
<organism evidence="2">
    <name type="scientific">hydrothermal vent metagenome</name>
    <dbReference type="NCBI Taxonomy" id="652676"/>
    <lineage>
        <taxon>unclassified sequences</taxon>
        <taxon>metagenomes</taxon>
        <taxon>ecological metagenomes</taxon>
    </lineage>
</organism>
<evidence type="ECO:0000259" key="1">
    <source>
        <dbReference type="Pfam" id="PF13701"/>
    </source>
</evidence>
<name>A0A3B0Y3E2_9ZZZZ</name>
<dbReference type="AlphaFoldDB" id="A0A3B0Y3E2"/>
<proteinExistence type="predicted"/>
<dbReference type="InterPro" id="IPR025668">
    <property type="entry name" value="Tnp_DDE_dom"/>
</dbReference>
<dbReference type="InterPro" id="IPR047960">
    <property type="entry name" value="Transpos_IS1380"/>
</dbReference>
<accession>A0A3B0Y3E2</accession>
<protein>
    <recommendedName>
        <fullName evidence="1">Transposase DDE domain-containing protein</fullName>
    </recommendedName>
</protein>
<feature type="domain" description="Transposase DDE" evidence="1">
    <location>
        <begin position="13"/>
        <end position="439"/>
    </location>
</feature>
<gene>
    <name evidence="2" type="ORF">MNBD_GAMMA12-1151</name>
</gene>
<dbReference type="Pfam" id="PF13701">
    <property type="entry name" value="DDE_Tnp_1_4"/>
    <property type="match status" value="1"/>
</dbReference>
<evidence type="ECO:0000313" key="2">
    <source>
        <dbReference type="EMBL" id="VAW74221.1"/>
    </source>
</evidence>